<evidence type="ECO:0000256" key="3">
    <source>
        <dbReference type="ARBA" id="ARBA00009386"/>
    </source>
</evidence>
<keyword evidence="5 8" id="KW-0256">Endoplasmic reticulum</keyword>
<keyword evidence="7 8" id="KW-0472">Membrane</keyword>
<dbReference type="PANTHER" id="PTHR10705">
    <property type="entry name" value="DOLICHYL-DIPHOSPHOOLIGOSACCHARIDE--PROTEIN GLYCOSYLTRANSFERASE SUBUNIT DAD1"/>
    <property type="match status" value="1"/>
</dbReference>
<comment type="function">
    <text evidence="8">Subunit of the oligosaccharyl transferase (OST) complex that catalyzes the initial transfer of a defined glycan (Glc(3)Man(9)GlcNAc(2) in eukaryotes) from the lipid carrier dolichol-pyrophosphate to an asparagine residue within an Asn-X-Ser/Thr consensus motif in nascent polypeptide chains, the first step in protein N-glycosylation. N-glycosylation occurs cotranslationally and the complex associates with the Sec61 complex at the channel-forming translocon complex that mediates protein translocation across the endoplasmic reticulum (ER). All subunits are required for a maximal enzyme activity.</text>
</comment>
<reference evidence="9" key="1">
    <citation type="submission" date="2018-10" db="EMBL/GenBank/DDBJ databases">
        <title>Transcriptome assembly of Aceria tosichella (Wheat curl mite) Type 2.</title>
        <authorList>
            <person name="Scully E.D."/>
            <person name="Geib S.M."/>
            <person name="Palmer N.A."/>
            <person name="Gupta A.K."/>
            <person name="Sarath G."/>
            <person name="Tatineni S."/>
        </authorList>
    </citation>
    <scope>NUCLEOTIDE SEQUENCE</scope>
    <source>
        <strain evidence="9">LincolnNE</strain>
    </source>
</reference>
<dbReference type="GO" id="GO:0016740">
    <property type="term" value="F:transferase activity"/>
    <property type="evidence" value="ECO:0007669"/>
    <property type="project" value="UniProtKB-KW"/>
</dbReference>
<evidence type="ECO:0000256" key="4">
    <source>
        <dbReference type="ARBA" id="ARBA00022692"/>
    </source>
</evidence>
<dbReference type="PANTHER" id="PTHR10705:SF0">
    <property type="entry name" value="DOLICHYL-DIPHOSPHOOLIGOSACCHARIDE--PROTEIN GLYCOSYLTRANSFERASE SUBUNIT DAD1"/>
    <property type="match status" value="1"/>
</dbReference>
<dbReference type="GO" id="GO:0006487">
    <property type="term" value="P:protein N-linked glycosylation"/>
    <property type="evidence" value="ECO:0007669"/>
    <property type="project" value="TreeGrafter"/>
</dbReference>
<comment type="subunit">
    <text evidence="8">Component of the oligosaccharyltransferase (OST) complex.</text>
</comment>
<dbReference type="EMBL" id="GGYP01004949">
    <property type="protein sequence ID" value="MDE49720.1"/>
    <property type="molecule type" value="Transcribed_RNA"/>
</dbReference>
<comment type="pathway">
    <text evidence="2 8">Protein modification; protein glycosylation.</text>
</comment>
<dbReference type="GO" id="GO:0008250">
    <property type="term" value="C:oligosaccharyltransferase complex"/>
    <property type="evidence" value="ECO:0007669"/>
    <property type="project" value="InterPro"/>
</dbReference>
<organism evidence="9">
    <name type="scientific">Aceria tosichella</name>
    <name type="common">wheat curl mite</name>
    <dbReference type="NCBI Taxonomy" id="561515"/>
    <lineage>
        <taxon>Eukaryota</taxon>
        <taxon>Metazoa</taxon>
        <taxon>Ecdysozoa</taxon>
        <taxon>Arthropoda</taxon>
        <taxon>Chelicerata</taxon>
        <taxon>Arachnida</taxon>
        <taxon>Acari</taxon>
        <taxon>Acariformes</taxon>
        <taxon>Trombidiformes</taxon>
        <taxon>Prostigmata</taxon>
        <taxon>Eupodina</taxon>
        <taxon>Eriophyoidea</taxon>
        <taxon>Eriophyidae</taxon>
        <taxon>Eriophyinae</taxon>
        <taxon>Aceriini</taxon>
        <taxon>Aceria</taxon>
    </lineage>
</organism>
<protein>
    <recommendedName>
        <fullName evidence="8">Dolichyl-diphosphooligosaccharide--protein glycosyltransferase subunit DAD1</fullName>
        <shortName evidence="8">Oligosaccharyl transferase subunit DAD1</shortName>
    </recommendedName>
</protein>
<evidence type="ECO:0000256" key="8">
    <source>
        <dbReference type="RuleBase" id="RU361136"/>
    </source>
</evidence>
<accession>A0A6G1SIH9</accession>
<keyword evidence="6 8" id="KW-1133">Transmembrane helix</keyword>
<evidence type="ECO:0000256" key="1">
    <source>
        <dbReference type="ARBA" id="ARBA00004477"/>
    </source>
</evidence>
<dbReference type="Pfam" id="PF02109">
    <property type="entry name" value="DAD"/>
    <property type="match status" value="1"/>
</dbReference>
<comment type="similarity">
    <text evidence="3 8">Belongs to the DAD/OST2 family.</text>
</comment>
<evidence type="ECO:0000313" key="9">
    <source>
        <dbReference type="EMBL" id="MDE49720.1"/>
    </source>
</evidence>
<keyword evidence="4 8" id="KW-0812">Transmembrane</keyword>
<feature type="transmembrane region" description="Helical" evidence="8">
    <location>
        <begin position="81"/>
        <end position="99"/>
    </location>
</feature>
<evidence type="ECO:0000256" key="7">
    <source>
        <dbReference type="ARBA" id="ARBA00023136"/>
    </source>
</evidence>
<evidence type="ECO:0000256" key="6">
    <source>
        <dbReference type="ARBA" id="ARBA00022989"/>
    </source>
</evidence>
<sequence length="100" mass="10948">MSSTKSSTNTTHIKPKDLVVDFVDLKDPINVYLATVFATGVIQFIYILLVGTFPFNSFLAGFLSCVTSFVLAVCLKKTGDFKGFLFAHLVLHLSVLMLIG</sequence>
<proteinExistence type="inferred from homology"/>
<feature type="transmembrane region" description="Helical" evidence="8">
    <location>
        <begin position="31"/>
        <end position="49"/>
    </location>
</feature>
<evidence type="ECO:0000256" key="5">
    <source>
        <dbReference type="ARBA" id="ARBA00022824"/>
    </source>
</evidence>
<comment type="subcellular location">
    <subcellularLocation>
        <location evidence="1 8">Endoplasmic reticulum membrane</location>
        <topology evidence="1 8">Multi-pass membrane protein</topology>
    </subcellularLocation>
</comment>
<evidence type="ECO:0000256" key="2">
    <source>
        <dbReference type="ARBA" id="ARBA00004922"/>
    </source>
</evidence>
<dbReference type="UniPathway" id="UPA00378"/>
<dbReference type="AlphaFoldDB" id="A0A6G1SIH9"/>
<gene>
    <name evidence="9" type="ORF">g.19558</name>
</gene>
<feature type="transmembrane region" description="Helical" evidence="8">
    <location>
        <begin position="55"/>
        <end position="74"/>
    </location>
</feature>
<keyword evidence="9" id="KW-0808">Transferase</keyword>
<name>A0A6G1SIH9_9ACAR</name>
<dbReference type="InterPro" id="IPR003038">
    <property type="entry name" value="DAD/Ost2"/>
</dbReference>